<organism evidence="2">
    <name type="scientific">freshwater metagenome</name>
    <dbReference type="NCBI Taxonomy" id="449393"/>
    <lineage>
        <taxon>unclassified sequences</taxon>
        <taxon>metagenomes</taxon>
        <taxon>ecological metagenomes</taxon>
    </lineage>
</organism>
<dbReference type="EMBL" id="CAEZXL010000052">
    <property type="protein sequence ID" value="CAB4683881.1"/>
    <property type="molecule type" value="Genomic_DNA"/>
</dbReference>
<feature type="transmembrane region" description="Helical" evidence="1">
    <location>
        <begin position="97"/>
        <end position="115"/>
    </location>
</feature>
<name>A0A6J6NBB0_9ZZZZ</name>
<feature type="transmembrane region" description="Helical" evidence="1">
    <location>
        <begin position="12"/>
        <end position="36"/>
    </location>
</feature>
<feature type="transmembrane region" description="Helical" evidence="1">
    <location>
        <begin position="42"/>
        <end position="61"/>
    </location>
</feature>
<keyword evidence="1" id="KW-0472">Membrane</keyword>
<dbReference type="AlphaFoldDB" id="A0A6J6NBB0"/>
<reference evidence="2" key="1">
    <citation type="submission" date="2020-05" db="EMBL/GenBank/DDBJ databases">
        <authorList>
            <person name="Chiriac C."/>
            <person name="Salcher M."/>
            <person name="Ghai R."/>
            <person name="Kavagutti S V."/>
        </authorList>
    </citation>
    <scope>NUCLEOTIDE SEQUENCE</scope>
</reference>
<proteinExistence type="predicted"/>
<keyword evidence="1" id="KW-0812">Transmembrane</keyword>
<protein>
    <submittedName>
        <fullName evidence="2">Unannotated protein</fullName>
    </submittedName>
</protein>
<evidence type="ECO:0000256" key="1">
    <source>
        <dbReference type="SAM" id="Phobius"/>
    </source>
</evidence>
<evidence type="ECO:0000313" key="2">
    <source>
        <dbReference type="EMBL" id="CAB4683881.1"/>
    </source>
</evidence>
<sequence length="128" mass="13944">MRKPPVKTTLIGLAIAYLLEALVLYVLTGITIWAMVSGEAKALLTDSALVVLTGGAALWLTFASRAILKHKRWARSAGVFWQLIQLTIAFGTFEANVFWGLAIAVPSILVLITLFTKEVVQATSENRD</sequence>
<accession>A0A6J6NBB0</accession>
<keyword evidence="1" id="KW-1133">Transmembrane helix</keyword>
<gene>
    <name evidence="2" type="ORF">UFOPK2373_00421</name>
</gene>